<protein>
    <submittedName>
        <fullName evidence="2">Uncharacterized protein</fullName>
    </submittedName>
</protein>
<accession>A0A2M7G7I0</accession>
<proteinExistence type="predicted"/>
<evidence type="ECO:0000313" key="2">
    <source>
        <dbReference type="EMBL" id="PIW18005.1"/>
    </source>
</evidence>
<sequence>MTAPTTIPTWADGAGTTVVGSLTVTAVNWRSSIASGGSITRYIFSGSPSLASVVAGHEIEVSGCANAIHDGTLRVTAANDADNWIEAYNPDVTSSGTDETGSSASAAILAGAPRKKEPSASKKALGARSPEKPSDGHLNWILYWVCAWIEYFANGGSIILRSGIAAWKAVTRTFSGAELIQGQGWYRFDPDATDEPGEGFIPQDSGAGLGIIESAHPDAMAAMLAAFVPEILPPVQAVLNFDSVSAGAVGTPLTVTVPGAVVGDQVILGPPSGIDTGLMWAGFVSAANTVQIRLFNGTGSPINPAEATWSVTVVRPNSMPVITTRGLKIFVNLIGGVYDSTSLEADLGIADNEAAFNLLVNSRQHRAALLDGGTIEAIISGSATADAIILATGGY</sequence>
<feature type="region of interest" description="Disordered" evidence="1">
    <location>
        <begin position="109"/>
        <end position="133"/>
    </location>
</feature>
<reference evidence="2 3" key="1">
    <citation type="submission" date="2017-09" db="EMBL/GenBank/DDBJ databases">
        <title>Depth-based differentiation of microbial function through sediment-hosted aquifers and enrichment of novel symbionts in the deep terrestrial subsurface.</title>
        <authorList>
            <person name="Probst A.J."/>
            <person name="Ladd B."/>
            <person name="Jarett J.K."/>
            <person name="Geller-Mcgrath D.E."/>
            <person name="Sieber C.M."/>
            <person name="Emerson J.B."/>
            <person name="Anantharaman K."/>
            <person name="Thomas B.C."/>
            <person name="Malmstrom R."/>
            <person name="Stieglmeier M."/>
            <person name="Klingl A."/>
            <person name="Woyke T."/>
            <person name="Ryan C.M."/>
            <person name="Banfield J.F."/>
        </authorList>
    </citation>
    <scope>NUCLEOTIDE SEQUENCE [LARGE SCALE GENOMIC DNA]</scope>
    <source>
        <strain evidence="2">CG17_big_fil_post_rev_8_21_14_2_50_48_46</strain>
    </source>
</reference>
<comment type="caution">
    <text evidence="2">The sequence shown here is derived from an EMBL/GenBank/DDBJ whole genome shotgun (WGS) entry which is preliminary data.</text>
</comment>
<name>A0A2M7G7I0_9BACT</name>
<dbReference type="EMBL" id="PFFQ01000016">
    <property type="protein sequence ID" value="PIW18005.1"/>
    <property type="molecule type" value="Genomic_DNA"/>
</dbReference>
<dbReference type="Proteomes" id="UP000231019">
    <property type="component" value="Unassembled WGS sequence"/>
</dbReference>
<gene>
    <name evidence="2" type="ORF">COW36_06590</name>
</gene>
<evidence type="ECO:0000313" key="3">
    <source>
        <dbReference type="Proteomes" id="UP000231019"/>
    </source>
</evidence>
<evidence type="ECO:0000256" key="1">
    <source>
        <dbReference type="SAM" id="MobiDB-lite"/>
    </source>
</evidence>
<dbReference type="AlphaFoldDB" id="A0A2M7G7I0"/>
<organism evidence="2 3">
    <name type="scientific">bacterium (Candidatus Blackallbacteria) CG17_big_fil_post_rev_8_21_14_2_50_48_46</name>
    <dbReference type="NCBI Taxonomy" id="2014261"/>
    <lineage>
        <taxon>Bacteria</taxon>
        <taxon>Candidatus Blackallbacteria</taxon>
    </lineage>
</organism>